<evidence type="ECO:0000256" key="5">
    <source>
        <dbReference type="ARBA" id="ARBA00022968"/>
    </source>
</evidence>
<evidence type="ECO:0000313" key="11">
    <source>
        <dbReference type="Proteomes" id="UP000027265"/>
    </source>
</evidence>
<dbReference type="GO" id="GO:0045047">
    <property type="term" value="P:protein targeting to ER"/>
    <property type="evidence" value="ECO:0007669"/>
    <property type="project" value="TreeGrafter"/>
</dbReference>
<evidence type="ECO:0000313" key="10">
    <source>
        <dbReference type="EMBL" id="KDQ55700.1"/>
    </source>
</evidence>
<dbReference type="InterPro" id="IPR007653">
    <property type="entry name" value="SPC3"/>
</dbReference>
<dbReference type="GO" id="GO:0006465">
    <property type="term" value="P:signal peptide processing"/>
    <property type="evidence" value="ECO:0007669"/>
    <property type="project" value="UniProtKB-UniRule"/>
</dbReference>
<dbReference type="PANTHER" id="PTHR12804">
    <property type="entry name" value="MICROSOMAL SIGNAL PEPTIDASE 23 KD SUBUNIT SPC22/23"/>
    <property type="match status" value="1"/>
</dbReference>
<organism evidence="10 11">
    <name type="scientific">Jaapia argillacea MUCL 33604</name>
    <dbReference type="NCBI Taxonomy" id="933084"/>
    <lineage>
        <taxon>Eukaryota</taxon>
        <taxon>Fungi</taxon>
        <taxon>Dikarya</taxon>
        <taxon>Basidiomycota</taxon>
        <taxon>Agaricomycotina</taxon>
        <taxon>Agaricomycetes</taxon>
        <taxon>Agaricomycetidae</taxon>
        <taxon>Jaapiales</taxon>
        <taxon>Jaapiaceae</taxon>
        <taxon>Jaapia</taxon>
    </lineage>
</organism>
<gene>
    <name evidence="10" type="ORF">JAAARDRAFT_37115</name>
</gene>
<evidence type="ECO:0000256" key="2">
    <source>
        <dbReference type="ARBA" id="ARBA00009289"/>
    </source>
</evidence>
<dbReference type="HOGENOM" id="CLU_068714_2_2_1"/>
<dbReference type="EMBL" id="KL197724">
    <property type="protein sequence ID" value="KDQ55700.1"/>
    <property type="molecule type" value="Genomic_DNA"/>
</dbReference>
<evidence type="ECO:0000256" key="1">
    <source>
        <dbReference type="ARBA" id="ARBA00004648"/>
    </source>
</evidence>
<evidence type="ECO:0000256" key="8">
    <source>
        <dbReference type="ARBA" id="ARBA00045670"/>
    </source>
</evidence>
<sequence length="179" mass="20265">MHSIYARINNFSAFLSSCILTLLGAIALSSFLFTANPQGDLSVLSVKVYPGNSRRQPGLSQEYTFVNFNISADLTPLFHWNTKQLFLYLQAEYTDAKGVRNDVVIWDRIVRRKEEAVINVVGRNKYVFRDISHSFKNVPPANYSLQYNLMPHVGVLTYGEAGRTTEPVPFPPAQDFVSR</sequence>
<dbReference type="OrthoDB" id="10261524at2759"/>
<accession>A0A067PPG2</accession>
<keyword evidence="11" id="KW-1185">Reference proteome</keyword>
<dbReference type="PANTHER" id="PTHR12804:SF0">
    <property type="entry name" value="SIGNAL PEPTIDASE COMPLEX SUBUNIT 3"/>
    <property type="match status" value="1"/>
</dbReference>
<reference evidence="11" key="1">
    <citation type="journal article" date="2014" name="Proc. Natl. Acad. Sci. U.S.A.">
        <title>Extensive sampling of basidiomycete genomes demonstrates inadequacy of the white-rot/brown-rot paradigm for wood decay fungi.</title>
        <authorList>
            <person name="Riley R."/>
            <person name="Salamov A.A."/>
            <person name="Brown D.W."/>
            <person name="Nagy L.G."/>
            <person name="Floudas D."/>
            <person name="Held B.W."/>
            <person name="Levasseur A."/>
            <person name="Lombard V."/>
            <person name="Morin E."/>
            <person name="Otillar R."/>
            <person name="Lindquist E.A."/>
            <person name="Sun H."/>
            <person name="LaButti K.M."/>
            <person name="Schmutz J."/>
            <person name="Jabbour D."/>
            <person name="Luo H."/>
            <person name="Baker S.E."/>
            <person name="Pisabarro A.G."/>
            <person name="Walton J.D."/>
            <person name="Blanchette R.A."/>
            <person name="Henrissat B."/>
            <person name="Martin F."/>
            <person name="Cullen D."/>
            <person name="Hibbett D.S."/>
            <person name="Grigoriev I.V."/>
        </authorList>
    </citation>
    <scope>NUCLEOTIDE SEQUENCE [LARGE SCALE GENOMIC DNA]</scope>
    <source>
        <strain evidence="11">MUCL 33604</strain>
    </source>
</reference>
<protein>
    <recommendedName>
        <fullName evidence="9">Signal peptidase subunit 3</fullName>
    </recommendedName>
</protein>
<evidence type="ECO:0000256" key="9">
    <source>
        <dbReference type="PIRNR" id="PIRNR016089"/>
    </source>
</evidence>
<dbReference type="PIRSF" id="PIRSF016089">
    <property type="entry name" value="SPC22"/>
    <property type="match status" value="1"/>
</dbReference>
<comment type="function">
    <text evidence="8">Essential component of the signal peptidase complex (SPC) which catalyzes the cleavage of N-terminal signal sequences from nascent proteins as they are translocated into the lumen of the endoplasmic reticulum. Essential for the SPC catalytic activity, possibly by stabilizing and positioning the active center of the complex close to the lumenal surface. Essential for viability.</text>
</comment>
<dbReference type="Proteomes" id="UP000027265">
    <property type="component" value="Unassembled WGS sequence"/>
</dbReference>
<dbReference type="PROSITE" id="PS51257">
    <property type="entry name" value="PROKAR_LIPOPROTEIN"/>
    <property type="match status" value="1"/>
</dbReference>
<keyword evidence="6" id="KW-1133">Transmembrane helix</keyword>
<keyword evidence="7 9" id="KW-0472">Membrane</keyword>
<comment type="subcellular location">
    <subcellularLocation>
        <location evidence="1">Endoplasmic reticulum membrane</location>
        <topology evidence="1">Single-pass type II membrane protein</topology>
    </subcellularLocation>
</comment>
<dbReference type="Pfam" id="PF04573">
    <property type="entry name" value="SPC22"/>
    <property type="match status" value="1"/>
</dbReference>
<dbReference type="STRING" id="933084.A0A067PPG2"/>
<keyword evidence="4 9" id="KW-0256">Endoplasmic reticulum</keyword>
<evidence type="ECO:0000256" key="3">
    <source>
        <dbReference type="ARBA" id="ARBA00022692"/>
    </source>
</evidence>
<dbReference type="AlphaFoldDB" id="A0A067PPG2"/>
<dbReference type="GO" id="GO:0005787">
    <property type="term" value="C:signal peptidase complex"/>
    <property type="evidence" value="ECO:0007669"/>
    <property type="project" value="UniProtKB-UniRule"/>
</dbReference>
<dbReference type="FunCoup" id="A0A067PPG2">
    <property type="interactions" value="198"/>
</dbReference>
<comment type="similarity">
    <text evidence="2 9">Belongs to the SPCS3 family.</text>
</comment>
<keyword evidence="5" id="KW-0735">Signal-anchor</keyword>
<name>A0A067PPG2_9AGAM</name>
<evidence type="ECO:0000256" key="7">
    <source>
        <dbReference type="ARBA" id="ARBA00023136"/>
    </source>
</evidence>
<evidence type="ECO:0000256" key="6">
    <source>
        <dbReference type="ARBA" id="ARBA00022989"/>
    </source>
</evidence>
<evidence type="ECO:0000256" key="4">
    <source>
        <dbReference type="ARBA" id="ARBA00022824"/>
    </source>
</evidence>
<proteinExistence type="inferred from homology"/>
<dbReference type="InParanoid" id="A0A067PPG2"/>
<keyword evidence="3" id="KW-0812">Transmembrane</keyword>